<dbReference type="InterPro" id="IPR021109">
    <property type="entry name" value="Peptidase_aspartic_dom_sf"/>
</dbReference>
<dbReference type="AlphaFoldDB" id="E9H0Z3"/>
<dbReference type="Gene3D" id="2.40.70.10">
    <property type="entry name" value="Acid Proteases"/>
    <property type="match status" value="1"/>
</dbReference>
<dbReference type="SUPFAM" id="SSF50630">
    <property type="entry name" value="Acid proteases"/>
    <property type="match status" value="1"/>
</dbReference>
<dbReference type="GO" id="GO:0006508">
    <property type="term" value="P:proteolysis"/>
    <property type="evidence" value="ECO:0007669"/>
    <property type="project" value="InterPro"/>
</dbReference>
<sequence length="224" mass="24987">MKRKLMSDALHYKTLAFHIEVIADGQKIQMLLDTGATSSITGLNKWREMGRPDIHPVDRKMSSTSKEPVLLLGECTINIKYNGKDVHLPLLVADDVKMPAIIGANWFSALNFNFNVIFIGIQFCRPITKEATAESTGKSLPEAQTKSKTRAKIVYDLDDIKPAKDLAVVPPSFTKSTESPSPPSKRMKIVFDLEDGTKPSQSSETQRKTLRGAKCNTWFKKKYG</sequence>
<proteinExistence type="predicted"/>
<dbReference type="Proteomes" id="UP000000305">
    <property type="component" value="Unassembled WGS sequence"/>
</dbReference>
<dbReference type="EMBL" id="GL732582">
    <property type="protein sequence ID" value="EFX74617.1"/>
    <property type="molecule type" value="Genomic_DNA"/>
</dbReference>
<dbReference type="HOGENOM" id="CLU_1236182_0_0_1"/>
<dbReference type="PANTHER" id="PTHR36943">
    <property type="entry name" value="CCHC-TYPE DOMAIN-CONTAINING PROTEIN"/>
    <property type="match status" value="1"/>
</dbReference>
<evidence type="ECO:0008006" key="3">
    <source>
        <dbReference type="Google" id="ProtNLM"/>
    </source>
</evidence>
<name>E9H0Z3_DAPPU</name>
<evidence type="ECO:0000313" key="1">
    <source>
        <dbReference type="EMBL" id="EFX74617.1"/>
    </source>
</evidence>
<reference evidence="1 2" key="1">
    <citation type="journal article" date="2011" name="Science">
        <title>The ecoresponsive genome of Daphnia pulex.</title>
        <authorList>
            <person name="Colbourne J.K."/>
            <person name="Pfrender M.E."/>
            <person name="Gilbert D."/>
            <person name="Thomas W.K."/>
            <person name="Tucker A."/>
            <person name="Oakley T.H."/>
            <person name="Tokishita S."/>
            <person name="Aerts A."/>
            <person name="Arnold G.J."/>
            <person name="Basu M.K."/>
            <person name="Bauer D.J."/>
            <person name="Caceres C.E."/>
            <person name="Carmel L."/>
            <person name="Casola C."/>
            <person name="Choi J.H."/>
            <person name="Detter J.C."/>
            <person name="Dong Q."/>
            <person name="Dusheyko S."/>
            <person name="Eads B.D."/>
            <person name="Frohlich T."/>
            <person name="Geiler-Samerotte K.A."/>
            <person name="Gerlach D."/>
            <person name="Hatcher P."/>
            <person name="Jogdeo S."/>
            <person name="Krijgsveld J."/>
            <person name="Kriventseva E.V."/>
            <person name="Kultz D."/>
            <person name="Laforsch C."/>
            <person name="Lindquist E."/>
            <person name="Lopez J."/>
            <person name="Manak J.R."/>
            <person name="Muller J."/>
            <person name="Pangilinan J."/>
            <person name="Patwardhan R.P."/>
            <person name="Pitluck S."/>
            <person name="Pritham E.J."/>
            <person name="Rechtsteiner A."/>
            <person name="Rho M."/>
            <person name="Rogozin I.B."/>
            <person name="Sakarya O."/>
            <person name="Salamov A."/>
            <person name="Schaack S."/>
            <person name="Shapiro H."/>
            <person name="Shiga Y."/>
            <person name="Skalitzky C."/>
            <person name="Smith Z."/>
            <person name="Souvorov A."/>
            <person name="Sung W."/>
            <person name="Tang Z."/>
            <person name="Tsuchiya D."/>
            <person name="Tu H."/>
            <person name="Vos H."/>
            <person name="Wang M."/>
            <person name="Wolf Y.I."/>
            <person name="Yamagata H."/>
            <person name="Yamada T."/>
            <person name="Ye Y."/>
            <person name="Shaw J.R."/>
            <person name="Andrews J."/>
            <person name="Crease T.J."/>
            <person name="Tang H."/>
            <person name="Lucas S.M."/>
            <person name="Robertson H.M."/>
            <person name="Bork P."/>
            <person name="Koonin E.V."/>
            <person name="Zdobnov E.M."/>
            <person name="Grigoriev I.V."/>
            <person name="Lynch M."/>
            <person name="Boore J.L."/>
        </authorList>
    </citation>
    <scope>NUCLEOTIDE SEQUENCE [LARGE SCALE GENOMIC DNA]</scope>
</reference>
<dbReference type="OrthoDB" id="427924at2759"/>
<evidence type="ECO:0000313" key="2">
    <source>
        <dbReference type="Proteomes" id="UP000000305"/>
    </source>
</evidence>
<dbReference type="PROSITE" id="PS00141">
    <property type="entry name" value="ASP_PROTEASE"/>
    <property type="match status" value="1"/>
</dbReference>
<dbReference type="InParanoid" id="E9H0Z3"/>
<keyword evidence="2" id="KW-1185">Reference proteome</keyword>
<organism evidence="1 2">
    <name type="scientific">Daphnia pulex</name>
    <name type="common">Water flea</name>
    <dbReference type="NCBI Taxonomy" id="6669"/>
    <lineage>
        <taxon>Eukaryota</taxon>
        <taxon>Metazoa</taxon>
        <taxon>Ecdysozoa</taxon>
        <taxon>Arthropoda</taxon>
        <taxon>Crustacea</taxon>
        <taxon>Branchiopoda</taxon>
        <taxon>Diplostraca</taxon>
        <taxon>Cladocera</taxon>
        <taxon>Anomopoda</taxon>
        <taxon>Daphniidae</taxon>
        <taxon>Daphnia</taxon>
    </lineage>
</organism>
<dbReference type="GO" id="GO:0004190">
    <property type="term" value="F:aspartic-type endopeptidase activity"/>
    <property type="evidence" value="ECO:0007669"/>
    <property type="project" value="InterPro"/>
</dbReference>
<dbReference type="InterPro" id="IPR001969">
    <property type="entry name" value="Aspartic_peptidase_AS"/>
</dbReference>
<accession>E9H0Z3</accession>
<gene>
    <name evidence="1" type="ORF">DAPPUDRAFT_251710</name>
</gene>
<dbReference type="PANTHER" id="PTHR36943:SF1">
    <property type="entry name" value="CCHC-TYPE DOMAIN-CONTAINING PROTEIN"/>
    <property type="match status" value="1"/>
</dbReference>
<protein>
    <recommendedName>
        <fullName evidence="3">Peptidase A2 domain-containing protein</fullName>
    </recommendedName>
</protein>
<dbReference type="KEGG" id="dpx:DAPPUDRAFT_251710"/>